<evidence type="ECO:0000313" key="5">
    <source>
        <dbReference type="Proteomes" id="UP000290218"/>
    </source>
</evidence>
<evidence type="ECO:0000256" key="3">
    <source>
        <dbReference type="RuleBase" id="RU003939"/>
    </source>
</evidence>
<sequence length="119" mass="13212">MSTNLTKREIVLEIYEKTGFPQKQIQDTVQMTLDIVMDALAAGRNVELRNFGVLEVQVRKARVGRNPNKPETEVVIPERAVVKFKSGKILKQKIKALSLEKLKANPPAPASADGEDDEA</sequence>
<dbReference type="Proteomes" id="UP000290218">
    <property type="component" value="Unassembled WGS sequence"/>
</dbReference>
<dbReference type="SUPFAM" id="SSF47729">
    <property type="entry name" value="IHF-like DNA-binding proteins"/>
    <property type="match status" value="1"/>
</dbReference>
<evidence type="ECO:0000256" key="1">
    <source>
        <dbReference type="ARBA" id="ARBA00010529"/>
    </source>
</evidence>
<protein>
    <submittedName>
        <fullName evidence="4">Integration host factor subunit beta</fullName>
    </submittedName>
</protein>
<proteinExistence type="inferred from homology"/>
<dbReference type="PANTHER" id="PTHR33175:SF2">
    <property type="entry name" value="INTEGRATION HOST FACTOR SUBUNIT ALPHA"/>
    <property type="match status" value="1"/>
</dbReference>
<dbReference type="InterPro" id="IPR010992">
    <property type="entry name" value="IHF-like_DNA-bd_dom_sf"/>
</dbReference>
<dbReference type="OrthoDB" id="9799835at2"/>
<dbReference type="PANTHER" id="PTHR33175">
    <property type="entry name" value="DNA-BINDING PROTEIN HU"/>
    <property type="match status" value="1"/>
</dbReference>
<dbReference type="Gene3D" id="4.10.520.10">
    <property type="entry name" value="IHF-like DNA-binding proteins"/>
    <property type="match status" value="1"/>
</dbReference>
<reference evidence="4 5" key="1">
    <citation type="submission" date="2019-01" db="EMBL/GenBank/DDBJ databases">
        <title>Lacunisphaera sp. strain TWA-58.</title>
        <authorList>
            <person name="Chen W.-M."/>
        </authorList>
    </citation>
    <scope>NUCLEOTIDE SEQUENCE [LARGE SCALE GENOMIC DNA]</scope>
    <source>
        <strain evidence="4 5">TWA-58</strain>
    </source>
</reference>
<dbReference type="Pfam" id="PF00216">
    <property type="entry name" value="Bac_DNA_binding"/>
    <property type="match status" value="1"/>
</dbReference>
<organism evidence="4 5">
    <name type="scientific">Oleiharenicola lentus</name>
    <dbReference type="NCBI Taxonomy" id="2508720"/>
    <lineage>
        <taxon>Bacteria</taxon>
        <taxon>Pseudomonadati</taxon>
        <taxon>Verrucomicrobiota</taxon>
        <taxon>Opitutia</taxon>
        <taxon>Opitutales</taxon>
        <taxon>Opitutaceae</taxon>
        <taxon>Oleiharenicola</taxon>
    </lineage>
</organism>
<gene>
    <name evidence="4" type="ORF">ESB00_11470</name>
</gene>
<dbReference type="GO" id="GO:0005829">
    <property type="term" value="C:cytosol"/>
    <property type="evidence" value="ECO:0007669"/>
    <property type="project" value="TreeGrafter"/>
</dbReference>
<dbReference type="CDD" id="cd13836">
    <property type="entry name" value="IHF_B"/>
    <property type="match status" value="1"/>
</dbReference>
<dbReference type="InterPro" id="IPR000119">
    <property type="entry name" value="Hist_DNA-bd"/>
</dbReference>
<dbReference type="GO" id="GO:0030527">
    <property type="term" value="F:structural constituent of chromatin"/>
    <property type="evidence" value="ECO:0007669"/>
    <property type="project" value="InterPro"/>
</dbReference>
<comment type="similarity">
    <text evidence="1 3">Belongs to the bacterial histone-like protein family.</text>
</comment>
<name>A0A4Q1CC14_9BACT</name>
<dbReference type="SMART" id="SM00411">
    <property type="entry name" value="BHL"/>
    <property type="match status" value="1"/>
</dbReference>
<dbReference type="GO" id="GO:0003677">
    <property type="term" value="F:DNA binding"/>
    <property type="evidence" value="ECO:0007669"/>
    <property type="project" value="UniProtKB-KW"/>
</dbReference>
<dbReference type="RefSeq" id="WP_129047820.1">
    <property type="nucleotide sequence ID" value="NZ_SDHX01000001.1"/>
</dbReference>
<comment type="caution">
    <text evidence="4">The sequence shown here is derived from an EMBL/GenBank/DDBJ whole genome shotgun (WGS) entry which is preliminary data.</text>
</comment>
<dbReference type="EMBL" id="SDHX01000001">
    <property type="protein sequence ID" value="RXK56452.1"/>
    <property type="molecule type" value="Genomic_DNA"/>
</dbReference>
<keyword evidence="2" id="KW-0238">DNA-binding</keyword>
<keyword evidence="5" id="KW-1185">Reference proteome</keyword>
<evidence type="ECO:0000313" key="4">
    <source>
        <dbReference type="EMBL" id="RXK56452.1"/>
    </source>
</evidence>
<accession>A0A4Q1CC14</accession>
<dbReference type="AlphaFoldDB" id="A0A4Q1CC14"/>
<evidence type="ECO:0000256" key="2">
    <source>
        <dbReference type="ARBA" id="ARBA00023125"/>
    </source>
</evidence>